<evidence type="ECO:0000313" key="3">
    <source>
        <dbReference type="Proteomes" id="UP000694844"/>
    </source>
</evidence>
<dbReference type="RefSeq" id="XP_022290441.1">
    <property type="nucleotide sequence ID" value="XM_022434733.1"/>
</dbReference>
<feature type="domain" description="CARD" evidence="2">
    <location>
        <begin position="1"/>
        <end position="90"/>
    </location>
</feature>
<keyword evidence="3" id="KW-1185">Reference proteome</keyword>
<reference evidence="4" key="1">
    <citation type="submission" date="2025-08" db="UniProtKB">
        <authorList>
            <consortium name="RefSeq"/>
        </authorList>
    </citation>
    <scope>IDENTIFICATION</scope>
    <source>
        <tissue evidence="4">Whole sample</tissue>
    </source>
</reference>
<dbReference type="GO" id="GO:0003677">
    <property type="term" value="F:DNA binding"/>
    <property type="evidence" value="ECO:0007669"/>
    <property type="project" value="InterPro"/>
</dbReference>
<organism evidence="3 4">
    <name type="scientific">Crassostrea virginica</name>
    <name type="common">Eastern oyster</name>
    <dbReference type="NCBI Taxonomy" id="6565"/>
    <lineage>
        <taxon>Eukaryota</taxon>
        <taxon>Metazoa</taxon>
        <taxon>Spiralia</taxon>
        <taxon>Lophotrochozoa</taxon>
        <taxon>Mollusca</taxon>
        <taxon>Bivalvia</taxon>
        <taxon>Autobranchia</taxon>
        <taxon>Pteriomorphia</taxon>
        <taxon>Ostreida</taxon>
        <taxon>Ostreoidea</taxon>
        <taxon>Ostreidae</taxon>
        <taxon>Crassostrea</taxon>
    </lineage>
</organism>
<dbReference type="GO" id="GO:0002020">
    <property type="term" value="F:protease binding"/>
    <property type="evidence" value="ECO:0007669"/>
    <property type="project" value="InterPro"/>
</dbReference>
<dbReference type="GO" id="GO:0070513">
    <property type="term" value="F:death domain binding"/>
    <property type="evidence" value="ECO:0007669"/>
    <property type="project" value="InterPro"/>
</dbReference>
<dbReference type="GO" id="GO:0006355">
    <property type="term" value="P:regulation of DNA-templated transcription"/>
    <property type="evidence" value="ECO:0007669"/>
    <property type="project" value="InterPro"/>
</dbReference>
<dbReference type="OrthoDB" id="2505440at2759"/>
<dbReference type="Pfam" id="PF00619">
    <property type="entry name" value="CARD"/>
    <property type="match status" value="1"/>
</dbReference>
<dbReference type="InterPro" id="IPR009044">
    <property type="entry name" value="ssDNA-bd_transcriptional_reg"/>
</dbReference>
<dbReference type="InterPro" id="IPR001315">
    <property type="entry name" value="CARD"/>
</dbReference>
<evidence type="ECO:0000256" key="1">
    <source>
        <dbReference type="SAM" id="MobiDB-lite"/>
    </source>
</evidence>
<feature type="region of interest" description="Disordered" evidence="1">
    <location>
        <begin position="92"/>
        <end position="113"/>
    </location>
</feature>
<dbReference type="Pfam" id="PF02229">
    <property type="entry name" value="PC4"/>
    <property type="match status" value="1"/>
</dbReference>
<dbReference type="SUPFAM" id="SSF54447">
    <property type="entry name" value="ssDNA-binding transcriptional regulator domain"/>
    <property type="match status" value="2"/>
</dbReference>
<dbReference type="InterPro" id="IPR003173">
    <property type="entry name" value="PC4_C"/>
</dbReference>
<name>A0A8B8AGG5_CRAVI</name>
<accession>A0A8B8AGG5</accession>
<dbReference type="KEGG" id="cvn:111102083"/>
<evidence type="ECO:0000259" key="2">
    <source>
        <dbReference type="PROSITE" id="PS50209"/>
    </source>
</evidence>
<dbReference type="Gene3D" id="1.10.533.10">
    <property type="entry name" value="Death Domain, Fas"/>
    <property type="match status" value="1"/>
</dbReference>
<dbReference type="PANTHER" id="PTHR15034">
    <property type="entry name" value="DEATH DOMAIN-CONTAINING PROTEIN CRADD"/>
    <property type="match status" value="1"/>
</dbReference>
<dbReference type="Gene3D" id="2.30.31.10">
    <property type="entry name" value="Transcriptional Coactivator Pc4, Chain A"/>
    <property type="match status" value="2"/>
</dbReference>
<dbReference type="GeneID" id="111102083"/>
<feature type="compositionally biased region" description="Polar residues" evidence="1">
    <location>
        <begin position="95"/>
        <end position="109"/>
    </location>
</feature>
<proteinExistence type="predicted"/>
<dbReference type="PROSITE" id="PS50209">
    <property type="entry name" value="CARD"/>
    <property type="match status" value="1"/>
</dbReference>
<dbReference type="GO" id="GO:0042981">
    <property type="term" value="P:regulation of apoptotic process"/>
    <property type="evidence" value="ECO:0007669"/>
    <property type="project" value="InterPro"/>
</dbReference>
<dbReference type="PANTHER" id="PTHR15034:SF5">
    <property type="entry name" value="DEATH DOMAIN-CONTAINING PROTEIN CRADD"/>
    <property type="match status" value="1"/>
</dbReference>
<dbReference type="InterPro" id="IPR011029">
    <property type="entry name" value="DEATH-like_dom_sf"/>
</dbReference>
<dbReference type="AlphaFoldDB" id="A0A8B8AGG5"/>
<dbReference type="SUPFAM" id="SSF47986">
    <property type="entry name" value="DEATH domain"/>
    <property type="match status" value="1"/>
</dbReference>
<gene>
    <name evidence="4" type="primary">LOC111102083</name>
</gene>
<protein>
    <submittedName>
        <fullName evidence="4">Uncharacterized protein LOC111102083</fullName>
    </submittedName>
</protein>
<evidence type="ECO:0000313" key="4">
    <source>
        <dbReference type="RefSeq" id="XP_022290441.1"/>
    </source>
</evidence>
<dbReference type="CDD" id="cd01671">
    <property type="entry name" value="CARD"/>
    <property type="match status" value="1"/>
</dbReference>
<dbReference type="SMART" id="SM00114">
    <property type="entry name" value="CARD"/>
    <property type="match status" value="1"/>
</dbReference>
<dbReference type="Proteomes" id="UP000694844">
    <property type="component" value="Chromosome 6"/>
</dbReference>
<dbReference type="InterPro" id="IPR037939">
    <property type="entry name" value="CRADD"/>
</dbReference>
<sequence>MEDVQREILRRNYSTLVRDMSPELVVEELYKDSILTLEMKETILMQLTRFAKNRKLLDIIPKRGQRAFHSFCLALEKAGQLHLSIGLREEHIGTKDSTNNQDTAKNLSPQKRPPKNYTQLCMIDLWDDIYVTANQHDHDNSIQIHLRQYVRDGKNTPYPTKKGITMSISDWLMLENCLDGMTEALKSYAERRIEETWYLGSNIFVKASKDFPLLDLRHYWKPDPNGDFVPTRKGVKLNRRKLEQLRNATLIIRDFIPSLGQDMMAYPMLPSNLDLKSLEGLVDYPNC</sequence>